<proteinExistence type="predicted"/>
<name>A0A2K2DB02_BRADI</name>
<dbReference type="OrthoDB" id="10633423at2759"/>
<gene>
    <name evidence="2" type="ORF">BRADI_2g27936v3</name>
</gene>
<feature type="compositionally biased region" description="Low complexity" evidence="1">
    <location>
        <begin position="90"/>
        <end position="111"/>
    </location>
</feature>
<dbReference type="Proteomes" id="UP000008810">
    <property type="component" value="Chromosome 2"/>
</dbReference>
<feature type="compositionally biased region" description="Basic and acidic residues" evidence="1">
    <location>
        <begin position="170"/>
        <end position="191"/>
    </location>
</feature>
<evidence type="ECO:0000313" key="4">
    <source>
        <dbReference type="Proteomes" id="UP000008810"/>
    </source>
</evidence>
<feature type="compositionally biased region" description="Polar residues" evidence="1">
    <location>
        <begin position="142"/>
        <end position="169"/>
    </location>
</feature>
<keyword evidence="4" id="KW-1185">Reference proteome</keyword>
<dbReference type="Gramene" id="PNT71467">
    <property type="protein sequence ID" value="PNT71467"/>
    <property type="gene ID" value="BRADI_2g27936v3"/>
</dbReference>
<dbReference type="InParanoid" id="A0A2K2DB02"/>
<organism evidence="2">
    <name type="scientific">Brachypodium distachyon</name>
    <name type="common">Purple false brome</name>
    <name type="synonym">Trachynia distachya</name>
    <dbReference type="NCBI Taxonomy" id="15368"/>
    <lineage>
        <taxon>Eukaryota</taxon>
        <taxon>Viridiplantae</taxon>
        <taxon>Streptophyta</taxon>
        <taxon>Embryophyta</taxon>
        <taxon>Tracheophyta</taxon>
        <taxon>Spermatophyta</taxon>
        <taxon>Magnoliopsida</taxon>
        <taxon>Liliopsida</taxon>
        <taxon>Poales</taxon>
        <taxon>Poaceae</taxon>
        <taxon>BOP clade</taxon>
        <taxon>Pooideae</taxon>
        <taxon>Stipodae</taxon>
        <taxon>Brachypodieae</taxon>
        <taxon>Brachypodium</taxon>
    </lineage>
</organism>
<dbReference type="AlphaFoldDB" id="A0A2K2DB02"/>
<protein>
    <submittedName>
        <fullName evidence="2 3">Uncharacterized protein</fullName>
    </submittedName>
</protein>
<feature type="region of interest" description="Disordered" evidence="1">
    <location>
        <begin position="1"/>
        <end position="218"/>
    </location>
</feature>
<reference evidence="3" key="3">
    <citation type="submission" date="2018-08" db="UniProtKB">
        <authorList>
            <consortium name="EnsemblPlants"/>
        </authorList>
    </citation>
    <scope>IDENTIFICATION</scope>
    <source>
        <strain evidence="3">cv. Bd21</strain>
    </source>
</reference>
<dbReference type="EMBL" id="CM000881">
    <property type="protein sequence ID" value="PNT71467.1"/>
    <property type="molecule type" value="Genomic_DNA"/>
</dbReference>
<reference evidence="2 3" key="1">
    <citation type="journal article" date="2010" name="Nature">
        <title>Genome sequencing and analysis of the model grass Brachypodium distachyon.</title>
        <authorList>
            <consortium name="International Brachypodium Initiative"/>
        </authorList>
    </citation>
    <scope>NUCLEOTIDE SEQUENCE [LARGE SCALE GENOMIC DNA]</scope>
    <source>
        <strain evidence="2 3">Bd21</strain>
    </source>
</reference>
<sequence>MPCHRSRPIPKTEERDNTRTQQNTIDRETTKPHRHRSTSTSPLIKGKRRRRKDAVSPSAVTCSSSLPIQPTQAHRSGRSDHTGHSSAAPSSLGSPFLGAAASGPAGATTLARQSGQVAWRRSQASTQAAWNRWPQRGRRRASSPSRNSTMHTAQSPSLSAASRLESNTETGREDAMSSRRRLEDEDARGEVAGDVSAEDDSPSPGEEGPRFPEKKRQK</sequence>
<evidence type="ECO:0000313" key="3">
    <source>
        <dbReference type="EnsemblPlants" id="PNT71467"/>
    </source>
</evidence>
<dbReference type="EnsemblPlants" id="PNT71467">
    <property type="protein sequence ID" value="PNT71467"/>
    <property type="gene ID" value="BRADI_2g27936v3"/>
</dbReference>
<accession>A0A2K2DB02</accession>
<evidence type="ECO:0000256" key="1">
    <source>
        <dbReference type="SAM" id="MobiDB-lite"/>
    </source>
</evidence>
<reference evidence="2" key="2">
    <citation type="submission" date="2017-06" db="EMBL/GenBank/DDBJ databases">
        <title>WGS assembly of Brachypodium distachyon.</title>
        <authorList>
            <consortium name="The International Brachypodium Initiative"/>
            <person name="Lucas S."/>
            <person name="Harmon-Smith M."/>
            <person name="Lail K."/>
            <person name="Tice H."/>
            <person name="Grimwood J."/>
            <person name="Bruce D."/>
            <person name="Barry K."/>
            <person name="Shu S."/>
            <person name="Lindquist E."/>
            <person name="Wang M."/>
            <person name="Pitluck S."/>
            <person name="Vogel J.P."/>
            <person name="Garvin D.F."/>
            <person name="Mockler T.C."/>
            <person name="Schmutz J."/>
            <person name="Rokhsar D."/>
            <person name="Bevan M.W."/>
        </authorList>
    </citation>
    <scope>NUCLEOTIDE SEQUENCE</scope>
    <source>
        <strain evidence="2">Bd21</strain>
    </source>
</reference>
<feature type="compositionally biased region" description="Polar residues" evidence="1">
    <location>
        <begin position="58"/>
        <end position="74"/>
    </location>
</feature>
<evidence type="ECO:0000313" key="2">
    <source>
        <dbReference type="EMBL" id="PNT71467.1"/>
    </source>
</evidence>
<feature type="compositionally biased region" description="Basic and acidic residues" evidence="1">
    <location>
        <begin position="207"/>
        <end position="218"/>
    </location>
</feature>
<feature type="compositionally biased region" description="Polar residues" evidence="1">
    <location>
        <begin position="112"/>
        <end position="129"/>
    </location>
</feature>